<accession>A0AAV2YIV8</accession>
<feature type="region of interest" description="Disordered" evidence="7">
    <location>
        <begin position="824"/>
        <end position="844"/>
    </location>
</feature>
<protein>
    <recommendedName>
        <fullName evidence="10">Nucleolar protein 14</fullName>
    </recommendedName>
</protein>
<feature type="compositionally biased region" description="Basic and acidic residues" evidence="7">
    <location>
        <begin position="284"/>
        <end position="312"/>
    </location>
</feature>
<sequence length="881" mass="99637">MVFRTKAGSKAGKGKGGGAKSSKKVAGNGSANGNGVAKLRALNPFDVRSNAKTKYEVLGKRVKGQARNVAIARSQAEEKRKKTLAAQFQARNKVNAFKDKRLGEQDPTMSLEDKMMARFQTERKRKMRNAQAFALNDSDDEDQEELFLTHKGAKIDDYDSLNQDAFDAEEGEDDEHSRQMDREIVEKLHFGGGSGAAAEGGEGEHKKSHKEIMQEVMAKSKLYKAERQKNKMAQEDLTEDLDKGFSDILGLLDFRPRKGEAGHKEEKPQMDEFDRLTRELTFEAKAKATERRMTPEELDKREHERLEELEKKRVARMNGEDVDSDNEGDRKGKGKKKAPQMIIMPPTDDSLTANYEVDRRFGGDREQGDDDDEVEGGDEDGDDVDEEEEGDDDDDEEDGDEEGSDAEEEDADEAEDAEAESEEDPEEDEATRKARKRQKQQAAAEELPFVFPCPESPEDLTALFQEHAKGSPEKRDLIVERILKYYSPRLSVDNQNKMKTFLAILVRQFLKWGNQYAVHKTDLDSLSKHLFTLCQSIPDTAGIIFREFLINLYKRTHSTKNNTRWPNLGELLLFRVLIHIFPSSDLRHNVISPMETLVGDCLANGTFKTSLEATSAVFACSLSLQTTLEKKRFMPEVLFCLKKLLRSFIAVSGAEKQHWLHDDLMQSIQNGADDVLEPLNLAAASSTSAAAVLNGALGVVEVVIESYAHLPSFDELLHPVYLLLHEIARSCFDGKQARINGLIAHIHEALEKCWADRRPLRLQTFAPSVLPSFMPKFDENYTVRKDKTLDREKAQTKQLQRQVKRARKNAARELRRDAEFLAREKHKEESERLSEKRESQKEVRRWLEEQNATFNQQVKKGGHMLKGGGSGAGKKPPRIRG</sequence>
<keyword evidence="5" id="KW-0539">Nucleus</keyword>
<comment type="function">
    <text evidence="6">Involved in nucleolar processing of pre-18S ribosomal RNA. Has a role in the nuclear export of 40S pre-ribosomal subunit to the cytoplasm.</text>
</comment>
<evidence type="ECO:0000313" key="9">
    <source>
        <dbReference type="Proteomes" id="UP001146120"/>
    </source>
</evidence>
<feature type="compositionally biased region" description="Acidic residues" evidence="7">
    <location>
        <begin position="367"/>
        <end position="429"/>
    </location>
</feature>
<keyword evidence="4" id="KW-0698">rRNA processing</keyword>
<organism evidence="8 9">
    <name type="scientific">Lagenidium giganteum</name>
    <dbReference type="NCBI Taxonomy" id="4803"/>
    <lineage>
        <taxon>Eukaryota</taxon>
        <taxon>Sar</taxon>
        <taxon>Stramenopiles</taxon>
        <taxon>Oomycota</taxon>
        <taxon>Peronosporomycetes</taxon>
        <taxon>Pythiales</taxon>
        <taxon>Pythiaceae</taxon>
    </lineage>
</organism>
<comment type="similarity">
    <text evidence="2">Belongs to the NOP14 family.</text>
</comment>
<dbReference type="Pfam" id="PF04147">
    <property type="entry name" value="Nop14"/>
    <property type="match status" value="1"/>
</dbReference>
<keyword evidence="3" id="KW-0690">Ribosome biogenesis</keyword>
<dbReference type="GO" id="GO:0030692">
    <property type="term" value="C:Noc4p-Nop14p complex"/>
    <property type="evidence" value="ECO:0007669"/>
    <property type="project" value="TreeGrafter"/>
</dbReference>
<dbReference type="AlphaFoldDB" id="A0AAV2YIV8"/>
<dbReference type="EMBL" id="DAKRPA010000286">
    <property type="protein sequence ID" value="DAZ93866.1"/>
    <property type="molecule type" value="Genomic_DNA"/>
</dbReference>
<keyword evidence="9" id="KW-1185">Reference proteome</keyword>
<feature type="compositionally biased region" description="Basic and acidic residues" evidence="7">
    <location>
        <begin position="356"/>
        <end position="366"/>
    </location>
</feature>
<evidence type="ECO:0000256" key="3">
    <source>
        <dbReference type="ARBA" id="ARBA00022517"/>
    </source>
</evidence>
<comment type="subcellular location">
    <subcellularLocation>
        <location evidence="1">Nucleus</location>
        <location evidence="1">Nucleolus</location>
    </subcellularLocation>
</comment>
<evidence type="ECO:0000256" key="5">
    <source>
        <dbReference type="ARBA" id="ARBA00023242"/>
    </source>
</evidence>
<feature type="region of interest" description="Disordered" evidence="7">
    <location>
        <begin position="284"/>
        <end position="453"/>
    </location>
</feature>
<feature type="compositionally biased region" description="Low complexity" evidence="7">
    <location>
        <begin position="1"/>
        <end position="10"/>
    </location>
</feature>
<evidence type="ECO:0000256" key="6">
    <source>
        <dbReference type="ARBA" id="ARBA00024695"/>
    </source>
</evidence>
<dbReference type="GO" id="GO:0030490">
    <property type="term" value="P:maturation of SSU-rRNA"/>
    <property type="evidence" value="ECO:0007669"/>
    <property type="project" value="TreeGrafter"/>
</dbReference>
<dbReference type="PANTHER" id="PTHR23183:SF0">
    <property type="entry name" value="NUCLEOLAR PROTEIN 14"/>
    <property type="match status" value="1"/>
</dbReference>
<proteinExistence type="inferred from homology"/>
<reference evidence="8" key="1">
    <citation type="submission" date="2022-11" db="EMBL/GenBank/DDBJ databases">
        <authorList>
            <person name="Morgan W.R."/>
            <person name="Tartar A."/>
        </authorList>
    </citation>
    <scope>NUCLEOTIDE SEQUENCE</scope>
    <source>
        <strain evidence="8">ARSEF 373</strain>
    </source>
</reference>
<evidence type="ECO:0008006" key="10">
    <source>
        <dbReference type="Google" id="ProtNLM"/>
    </source>
</evidence>
<gene>
    <name evidence="8" type="ORF">N0F65_009588</name>
</gene>
<comment type="caution">
    <text evidence="8">The sequence shown here is derived from an EMBL/GenBank/DDBJ whole genome shotgun (WGS) entry which is preliminary data.</text>
</comment>
<feature type="region of interest" description="Disordered" evidence="7">
    <location>
        <begin position="1"/>
        <end position="37"/>
    </location>
</feature>
<reference evidence="8" key="2">
    <citation type="journal article" date="2023" name="Microbiol Resour">
        <title>Decontamination and Annotation of the Draft Genome Sequence of the Oomycete Lagenidium giganteum ARSEF 373.</title>
        <authorList>
            <person name="Morgan W.R."/>
            <person name="Tartar A."/>
        </authorList>
    </citation>
    <scope>NUCLEOTIDE SEQUENCE</scope>
    <source>
        <strain evidence="8">ARSEF 373</strain>
    </source>
</reference>
<name>A0AAV2YIV8_9STRA</name>
<dbReference type="InterPro" id="IPR007276">
    <property type="entry name" value="Nop14"/>
</dbReference>
<evidence type="ECO:0000313" key="8">
    <source>
        <dbReference type="EMBL" id="DAZ93866.1"/>
    </source>
</evidence>
<evidence type="ECO:0000256" key="4">
    <source>
        <dbReference type="ARBA" id="ARBA00022552"/>
    </source>
</evidence>
<feature type="compositionally biased region" description="Basic and acidic residues" evidence="7">
    <location>
        <begin position="175"/>
        <end position="189"/>
    </location>
</feature>
<evidence type="ECO:0000256" key="1">
    <source>
        <dbReference type="ARBA" id="ARBA00004604"/>
    </source>
</evidence>
<feature type="region of interest" description="Disordered" evidence="7">
    <location>
        <begin position="163"/>
        <end position="210"/>
    </location>
</feature>
<dbReference type="Proteomes" id="UP001146120">
    <property type="component" value="Unassembled WGS sequence"/>
</dbReference>
<evidence type="ECO:0000256" key="7">
    <source>
        <dbReference type="SAM" id="MobiDB-lite"/>
    </source>
</evidence>
<feature type="compositionally biased region" description="Low complexity" evidence="7">
    <location>
        <begin position="24"/>
        <end position="37"/>
    </location>
</feature>
<feature type="region of interest" description="Disordered" evidence="7">
    <location>
        <begin position="856"/>
        <end position="881"/>
    </location>
</feature>
<dbReference type="GO" id="GO:0032040">
    <property type="term" value="C:small-subunit processome"/>
    <property type="evidence" value="ECO:0007669"/>
    <property type="project" value="InterPro"/>
</dbReference>
<dbReference type="PANTHER" id="PTHR23183">
    <property type="entry name" value="NOP14"/>
    <property type="match status" value="1"/>
</dbReference>
<evidence type="ECO:0000256" key="2">
    <source>
        <dbReference type="ARBA" id="ARBA00007466"/>
    </source>
</evidence>
<feature type="compositionally biased region" description="Gly residues" evidence="7">
    <location>
        <begin position="190"/>
        <end position="200"/>
    </location>
</feature>